<name>A0ABU6MB25_9BACI</name>
<feature type="transmembrane region" description="Helical" evidence="1">
    <location>
        <begin position="14"/>
        <end position="36"/>
    </location>
</feature>
<evidence type="ECO:0000313" key="2">
    <source>
        <dbReference type="EMBL" id="MED1201880.1"/>
    </source>
</evidence>
<evidence type="ECO:0000256" key="1">
    <source>
        <dbReference type="SAM" id="Phobius"/>
    </source>
</evidence>
<keyword evidence="3" id="KW-1185">Reference proteome</keyword>
<organism evidence="2 3">
    <name type="scientific">Heyndrickxia acidicola</name>
    <dbReference type="NCBI Taxonomy" id="209389"/>
    <lineage>
        <taxon>Bacteria</taxon>
        <taxon>Bacillati</taxon>
        <taxon>Bacillota</taxon>
        <taxon>Bacilli</taxon>
        <taxon>Bacillales</taxon>
        <taxon>Bacillaceae</taxon>
        <taxon>Heyndrickxia</taxon>
    </lineage>
</organism>
<dbReference type="RefSeq" id="WP_328006148.1">
    <property type="nucleotide sequence ID" value="NZ_JARMAB010000003.1"/>
</dbReference>
<dbReference type="EMBL" id="JARMAB010000003">
    <property type="protein sequence ID" value="MED1201880.1"/>
    <property type="molecule type" value="Genomic_DNA"/>
</dbReference>
<proteinExistence type="predicted"/>
<comment type="caution">
    <text evidence="2">The sequence shown here is derived from an EMBL/GenBank/DDBJ whole genome shotgun (WGS) entry which is preliminary data.</text>
</comment>
<protein>
    <submittedName>
        <fullName evidence="2">Uncharacterized protein</fullName>
    </submittedName>
</protein>
<keyword evidence="1" id="KW-0472">Membrane</keyword>
<keyword evidence="1" id="KW-0812">Transmembrane</keyword>
<feature type="non-terminal residue" evidence="2">
    <location>
        <position position="1"/>
    </location>
</feature>
<reference evidence="2 3" key="1">
    <citation type="submission" date="2023-03" db="EMBL/GenBank/DDBJ databases">
        <title>Bacillus Genome Sequencing.</title>
        <authorList>
            <person name="Dunlap C."/>
        </authorList>
    </citation>
    <scope>NUCLEOTIDE SEQUENCE [LARGE SCALE GENOMIC DNA]</scope>
    <source>
        <strain evidence="2 3">B-23453</strain>
    </source>
</reference>
<dbReference type="Proteomes" id="UP001341444">
    <property type="component" value="Unassembled WGS sequence"/>
</dbReference>
<keyword evidence="1" id="KW-1133">Transmembrane helix</keyword>
<sequence length="97" mass="10508">AESECLQRKSTCGFYSALPFSLLMPIIKLVTLLIGAEGTRLLRDQRVGEDPAGACDEEASRTPRGKRVPAAEINLLDLHGTAVVSVKAHYKTGHFVD</sequence>
<gene>
    <name evidence="2" type="ORF">P4T90_02115</name>
</gene>
<evidence type="ECO:0000313" key="3">
    <source>
        <dbReference type="Proteomes" id="UP001341444"/>
    </source>
</evidence>
<accession>A0ABU6MB25</accession>